<proteinExistence type="predicted"/>
<keyword evidence="2" id="KW-1185">Reference proteome</keyword>
<organism evidence="1 2">
    <name type="scientific">Angiostrongylus costaricensis</name>
    <name type="common">Nematode worm</name>
    <dbReference type="NCBI Taxonomy" id="334426"/>
    <lineage>
        <taxon>Eukaryota</taxon>
        <taxon>Metazoa</taxon>
        <taxon>Ecdysozoa</taxon>
        <taxon>Nematoda</taxon>
        <taxon>Chromadorea</taxon>
        <taxon>Rhabditida</taxon>
        <taxon>Rhabditina</taxon>
        <taxon>Rhabditomorpha</taxon>
        <taxon>Strongyloidea</taxon>
        <taxon>Metastrongylidae</taxon>
        <taxon>Angiostrongylus</taxon>
    </lineage>
</organism>
<dbReference type="InterPro" id="IPR009072">
    <property type="entry name" value="Histone-fold"/>
</dbReference>
<dbReference type="EMBL" id="UYYA01004244">
    <property type="protein sequence ID" value="VDM60651.1"/>
    <property type="molecule type" value="Genomic_DNA"/>
</dbReference>
<sequence>MSAVRHCLTLRSCYGVGGTPRGRLDKCVALNLELFAAELAKASYTQAVLEKRKTIQTKDLSMVFYLTTWPTNITYVPSVLSKVILKQRRAYQALHLTEVGKLAPHLSEWIATVNLQQSVIEENDVIQNGTENSDDDIQDVCLLL</sequence>
<dbReference type="OrthoDB" id="636685at2759"/>
<dbReference type="AlphaFoldDB" id="A0A3P7HIZ9"/>
<protein>
    <recommendedName>
        <fullName evidence="3">CBFD_NFYB_HMF domain-containing protein</fullName>
    </recommendedName>
</protein>
<reference evidence="1 2" key="1">
    <citation type="submission" date="2018-11" db="EMBL/GenBank/DDBJ databases">
        <authorList>
            <consortium name="Pathogen Informatics"/>
        </authorList>
    </citation>
    <scope>NUCLEOTIDE SEQUENCE [LARGE SCALE GENOMIC DNA]</scope>
    <source>
        <strain evidence="1 2">Costa Rica</strain>
    </source>
</reference>
<dbReference type="Proteomes" id="UP000267027">
    <property type="component" value="Unassembled WGS sequence"/>
</dbReference>
<gene>
    <name evidence="1" type="ORF">ACOC_LOCUS9066</name>
</gene>
<name>A0A3P7HIZ9_ANGCS</name>
<dbReference type="GO" id="GO:0046982">
    <property type="term" value="F:protein heterodimerization activity"/>
    <property type="evidence" value="ECO:0007669"/>
    <property type="project" value="InterPro"/>
</dbReference>
<evidence type="ECO:0008006" key="3">
    <source>
        <dbReference type="Google" id="ProtNLM"/>
    </source>
</evidence>
<evidence type="ECO:0000313" key="1">
    <source>
        <dbReference type="EMBL" id="VDM60651.1"/>
    </source>
</evidence>
<dbReference type="SUPFAM" id="SSF47113">
    <property type="entry name" value="Histone-fold"/>
    <property type="match status" value="1"/>
</dbReference>
<accession>A0A3P7HIZ9</accession>
<evidence type="ECO:0000313" key="2">
    <source>
        <dbReference type="Proteomes" id="UP000267027"/>
    </source>
</evidence>